<name>A0A430B6L1_9ENTE</name>
<feature type="chain" id="PRO_5019543104" evidence="1">
    <location>
        <begin position="26"/>
        <end position="364"/>
    </location>
</feature>
<accession>A0A430B6L1</accession>
<evidence type="ECO:0000313" key="2">
    <source>
        <dbReference type="EMBL" id="RSU15972.1"/>
    </source>
</evidence>
<sequence length="364" mass="41737">MKKTGLKKVLVTMLITPIMVGTVFAFDNLASVTVEANEETTETSSVEDIAPLSLSDSSEEICIIRAEGWDMKEGRALYTDLYRVKKGEELVYHARVLDGYKLVTPFSTRKMIVTSNETFIAFNYEKIKPEKPEGNYIADGRYVTVTNKNYNTWSNFSWKYRQLGNDLLNKTFQAKGRYEHQNGSTYLSLYDANGKWYGYINEKGVKFGQGKQGAYIGYNKYVTITSKGYNTWSNFSWKTRHSGTTITNKTYLAKGKYHHINGSTYLSLYDKQGKWYGYINEKSGKVGKGQEGSYIADGRKVKIASKNYNTWSNFLWKYRQSTKNMYNKTYTARGRYQHVNGSTYYSLYDGKGNWQGYINAAAVK</sequence>
<keyword evidence="1" id="KW-0732">Signal</keyword>
<comment type="caution">
    <text evidence="2">The sequence shown here is derived from an EMBL/GenBank/DDBJ whole genome shotgun (WGS) entry which is preliminary data.</text>
</comment>
<dbReference type="GeneID" id="95581841"/>
<dbReference type="Proteomes" id="UP000288028">
    <property type="component" value="Unassembled WGS sequence"/>
</dbReference>
<protein>
    <submittedName>
        <fullName evidence="2">Uncharacterized protein</fullName>
    </submittedName>
</protein>
<gene>
    <name evidence="2" type="ORF">CBF28_05965</name>
</gene>
<dbReference type="EMBL" id="NGKB01000004">
    <property type="protein sequence ID" value="RSU15972.1"/>
    <property type="molecule type" value="Genomic_DNA"/>
</dbReference>
<evidence type="ECO:0000256" key="1">
    <source>
        <dbReference type="SAM" id="SignalP"/>
    </source>
</evidence>
<evidence type="ECO:0000313" key="3">
    <source>
        <dbReference type="Proteomes" id="UP000288028"/>
    </source>
</evidence>
<proteinExistence type="predicted"/>
<dbReference type="RefSeq" id="WP_126792949.1">
    <property type="nucleotide sequence ID" value="NZ_CP060720.1"/>
</dbReference>
<dbReference type="OrthoDB" id="2173042at2"/>
<reference evidence="2 3" key="1">
    <citation type="submission" date="2017-05" db="EMBL/GenBank/DDBJ databases">
        <title>Vagococcus spp. assemblies.</title>
        <authorList>
            <person name="Gulvik C.A."/>
        </authorList>
    </citation>
    <scope>NUCLEOTIDE SEQUENCE [LARGE SCALE GENOMIC DNA]</scope>
    <source>
        <strain evidence="2 3">SS1714</strain>
    </source>
</reference>
<keyword evidence="3" id="KW-1185">Reference proteome</keyword>
<organism evidence="2 3">
    <name type="scientific">Vagococcus carniphilus</name>
    <dbReference type="NCBI Taxonomy" id="218144"/>
    <lineage>
        <taxon>Bacteria</taxon>
        <taxon>Bacillati</taxon>
        <taxon>Bacillota</taxon>
        <taxon>Bacilli</taxon>
        <taxon>Lactobacillales</taxon>
        <taxon>Enterococcaceae</taxon>
        <taxon>Vagococcus</taxon>
    </lineage>
</organism>
<feature type="signal peptide" evidence="1">
    <location>
        <begin position="1"/>
        <end position="25"/>
    </location>
</feature>
<dbReference type="AlphaFoldDB" id="A0A430B6L1"/>